<name>A0A194PRQ2_PAPXU</name>
<sequence length="331" mass="37559">MDLHLHLSVAFRALDRKWGKAIDLDYPEEITRCIPAVVDNETTTFSSEEYLKTLRRNRSKPYTRMENSGWTLNRQYIKDDTCFGSLAIPDLMHSDTVFVLISVSLAFSAASLLAALSLIVAMFNKECWYYLDFGTYVHTGFCVATFVVDMTFAIHFGLDYTKLTDRLNADILDEPTKYLIDMLRIGAFLLMVVTMKGFVAHAINLPLLVPLIYYLLRINTEEKESKNHIQEVLNVSTRDSESWPIQNVATTNLEPVKNVQPSNIQNEEVSQTSDCEFLPVSSLQGHSKPQAHFGISPHRPFTYSEGLTPTMLRSKSPKSPKPYTPNPDYGQ</sequence>
<evidence type="ECO:0000313" key="4">
    <source>
        <dbReference type="Proteomes" id="UP000053268"/>
    </source>
</evidence>
<gene>
    <name evidence="3" type="ORF">RR46_08888</name>
</gene>
<evidence type="ECO:0000256" key="2">
    <source>
        <dbReference type="SAM" id="Phobius"/>
    </source>
</evidence>
<dbReference type="Proteomes" id="UP000053268">
    <property type="component" value="Unassembled WGS sequence"/>
</dbReference>
<keyword evidence="2" id="KW-0812">Transmembrane</keyword>
<evidence type="ECO:0000313" key="3">
    <source>
        <dbReference type="EMBL" id="KPI95429.1"/>
    </source>
</evidence>
<evidence type="ECO:0000256" key="1">
    <source>
        <dbReference type="SAM" id="MobiDB-lite"/>
    </source>
</evidence>
<protein>
    <submittedName>
        <fullName evidence="3">Uncharacterized protein</fullName>
    </submittedName>
</protein>
<feature type="transmembrane region" description="Helical" evidence="2">
    <location>
        <begin position="185"/>
        <end position="216"/>
    </location>
</feature>
<keyword evidence="2" id="KW-0472">Membrane</keyword>
<feature type="transmembrane region" description="Helical" evidence="2">
    <location>
        <begin position="97"/>
        <end position="123"/>
    </location>
</feature>
<accession>A0A194PRQ2</accession>
<keyword evidence="2" id="KW-1133">Transmembrane helix</keyword>
<dbReference type="EMBL" id="KQ459596">
    <property type="protein sequence ID" value="KPI95429.1"/>
    <property type="molecule type" value="Genomic_DNA"/>
</dbReference>
<keyword evidence="4" id="KW-1185">Reference proteome</keyword>
<feature type="region of interest" description="Disordered" evidence="1">
    <location>
        <begin position="290"/>
        <end position="331"/>
    </location>
</feature>
<proteinExistence type="predicted"/>
<reference evidence="3 4" key="1">
    <citation type="journal article" date="2015" name="Nat. Commun.">
        <title>Outbred genome sequencing and CRISPR/Cas9 gene editing in butterflies.</title>
        <authorList>
            <person name="Li X."/>
            <person name="Fan D."/>
            <person name="Zhang W."/>
            <person name="Liu G."/>
            <person name="Zhang L."/>
            <person name="Zhao L."/>
            <person name="Fang X."/>
            <person name="Chen L."/>
            <person name="Dong Y."/>
            <person name="Chen Y."/>
            <person name="Ding Y."/>
            <person name="Zhao R."/>
            <person name="Feng M."/>
            <person name="Zhu Y."/>
            <person name="Feng Y."/>
            <person name="Jiang X."/>
            <person name="Zhu D."/>
            <person name="Xiang H."/>
            <person name="Feng X."/>
            <person name="Li S."/>
            <person name="Wang J."/>
            <person name="Zhang G."/>
            <person name="Kronforst M.R."/>
            <person name="Wang W."/>
        </authorList>
    </citation>
    <scope>NUCLEOTIDE SEQUENCE [LARGE SCALE GENOMIC DNA]</scope>
    <source>
        <strain evidence="3">Ya'a_city_454_Px</strain>
        <tissue evidence="3">Whole body</tissue>
    </source>
</reference>
<dbReference type="AlphaFoldDB" id="A0A194PRQ2"/>
<feature type="transmembrane region" description="Helical" evidence="2">
    <location>
        <begin position="135"/>
        <end position="158"/>
    </location>
</feature>
<organism evidence="3 4">
    <name type="scientific">Papilio xuthus</name>
    <name type="common">Asian swallowtail butterfly</name>
    <dbReference type="NCBI Taxonomy" id="66420"/>
    <lineage>
        <taxon>Eukaryota</taxon>
        <taxon>Metazoa</taxon>
        <taxon>Ecdysozoa</taxon>
        <taxon>Arthropoda</taxon>
        <taxon>Hexapoda</taxon>
        <taxon>Insecta</taxon>
        <taxon>Pterygota</taxon>
        <taxon>Neoptera</taxon>
        <taxon>Endopterygota</taxon>
        <taxon>Lepidoptera</taxon>
        <taxon>Glossata</taxon>
        <taxon>Ditrysia</taxon>
        <taxon>Papilionoidea</taxon>
        <taxon>Papilionidae</taxon>
        <taxon>Papilioninae</taxon>
        <taxon>Papilio</taxon>
    </lineage>
</organism>